<organism evidence="2 3">
    <name type="scientific">Kipferlia bialata</name>
    <dbReference type="NCBI Taxonomy" id="797122"/>
    <lineage>
        <taxon>Eukaryota</taxon>
        <taxon>Metamonada</taxon>
        <taxon>Carpediemonas-like organisms</taxon>
        <taxon>Kipferlia</taxon>
    </lineage>
</organism>
<dbReference type="InterPro" id="IPR000704">
    <property type="entry name" value="Casein_kinase_II_reg-sub"/>
</dbReference>
<evidence type="ECO:0000313" key="3">
    <source>
        <dbReference type="Proteomes" id="UP000265618"/>
    </source>
</evidence>
<dbReference type="InterPro" id="IPR016149">
    <property type="entry name" value="Casein_kin_II_reg-sub_N"/>
</dbReference>
<comment type="caution">
    <text evidence="2">The sequence shown here is derived from an EMBL/GenBank/DDBJ whole genome shotgun (WGS) entry which is preliminary data.</text>
</comment>
<proteinExistence type="inferred from homology"/>
<evidence type="ECO:0000313" key="2">
    <source>
        <dbReference type="EMBL" id="GIQ83755.1"/>
    </source>
</evidence>
<dbReference type="Proteomes" id="UP000265618">
    <property type="component" value="Unassembled WGS sequence"/>
</dbReference>
<dbReference type="EMBL" id="BDIP01001165">
    <property type="protein sequence ID" value="GIQ83755.1"/>
    <property type="molecule type" value="Genomic_DNA"/>
</dbReference>
<dbReference type="AlphaFoldDB" id="A0A9K3CX13"/>
<comment type="similarity">
    <text evidence="1">Belongs to the casein kinase 2 subunit beta family.</text>
</comment>
<name>A0A9K3CX13_9EUKA</name>
<dbReference type="SUPFAM" id="SSF57798">
    <property type="entry name" value="Casein kinase II beta subunit"/>
    <property type="match status" value="1"/>
</dbReference>
<gene>
    <name evidence="2" type="ORF">KIPB_005124</name>
</gene>
<dbReference type="GO" id="GO:0019887">
    <property type="term" value="F:protein kinase regulator activity"/>
    <property type="evidence" value="ECO:0007669"/>
    <property type="project" value="InterPro"/>
</dbReference>
<dbReference type="Gene3D" id="1.10.1820.10">
    <property type="entry name" value="protein kinase ck2 holoenzyme, chain C, domain 1"/>
    <property type="match status" value="1"/>
</dbReference>
<dbReference type="GO" id="GO:0005956">
    <property type="term" value="C:protein kinase CK2 complex"/>
    <property type="evidence" value="ECO:0007669"/>
    <property type="project" value="InterPro"/>
</dbReference>
<feature type="non-terminal residue" evidence="2">
    <location>
        <position position="1"/>
    </location>
</feature>
<keyword evidence="3" id="KW-1185">Reference proteome</keyword>
<dbReference type="InterPro" id="IPR035991">
    <property type="entry name" value="Casein_kinase_II_beta-like"/>
</dbReference>
<evidence type="ECO:0000256" key="1">
    <source>
        <dbReference type="ARBA" id="ARBA00006941"/>
    </source>
</evidence>
<dbReference type="Pfam" id="PF01214">
    <property type="entry name" value="CK_II_beta"/>
    <property type="match status" value="1"/>
</dbReference>
<protein>
    <submittedName>
        <fullName evidence="2">Casein kinase II, regulatory subunit</fullName>
    </submittedName>
</protein>
<sequence length="61" mass="6982">MRSSAVGQSSQYNWISYFLSHPGHEILLDVPHSFIEDGFNLLELDRVVPHFKLALSLLLDK</sequence>
<reference evidence="2 3" key="1">
    <citation type="journal article" date="2018" name="PLoS ONE">
        <title>The draft genome of Kipferlia bialata reveals reductive genome evolution in fornicate parasites.</title>
        <authorList>
            <person name="Tanifuji G."/>
            <person name="Takabayashi S."/>
            <person name="Kume K."/>
            <person name="Takagi M."/>
            <person name="Nakayama T."/>
            <person name="Kamikawa R."/>
            <person name="Inagaki Y."/>
            <person name="Hashimoto T."/>
        </authorList>
    </citation>
    <scope>NUCLEOTIDE SEQUENCE [LARGE SCALE GENOMIC DNA]</scope>
    <source>
        <strain evidence="2">NY0173</strain>
    </source>
</reference>
<dbReference type="OrthoDB" id="3971593at2759"/>
<accession>A0A9K3CX13</accession>